<dbReference type="AlphaFoldDB" id="S5TIS5"/>
<dbReference type="PATRIC" id="fig|1224163.3.peg.1178"/>
<dbReference type="PANTHER" id="PTHR48098">
    <property type="entry name" value="ENTEROCHELIN ESTERASE-RELATED"/>
    <property type="match status" value="1"/>
</dbReference>
<dbReference type="GO" id="GO:0016747">
    <property type="term" value="F:acyltransferase activity, transferring groups other than amino-acyl groups"/>
    <property type="evidence" value="ECO:0007669"/>
    <property type="project" value="TreeGrafter"/>
</dbReference>
<keyword evidence="2" id="KW-0732">Signal</keyword>
<dbReference type="InterPro" id="IPR050583">
    <property type="entry name" value="Mycobacterial_A85_antigen"/>
</dbReference>
<dbReference type="InterPro" id="IPR000801">
    <property type="entry name" value="Esterase-like"/>
</dbReference>
<keyword evidence="4" id="KW-1185">Reference proteome</keyword>
<dbReference type="Gene3D" id="3.40.50.1820">
    <property type="entry name" value="alpha/beta hydrolase"/>
    <property type="match status" value="1"/>
</dbReference>
<dbReference type="Pfam" id="PF00756">
    <property type="entry name" value="Esterase"/>
    <property type="match status" value="1"/>
</dbReference>
<protein>
    <recommendedName>
        <fullName evidence="5">Esterase</fullName>
    </recommendedName>
</protein>
<feature type="region of interest" description="Disordered" evidence="1">
    <location>
        <begin position="34"/>
        <end position="56"/>
    </location>
</feature>
<dbReference type="EMBL" id="CP003924">
    <property type="protein sequence ID" value="AGS34648.1"/>
    <property type="molecule type" value="Genomic_DNA"/>
</dbReference>
<dbReference type="Proteomes" id="UP000015388">
    <property type="component" value="Chromosome"/>
</dbReference>
<evidence type="ECO:0000256" key="2">
    <source>
        <dbReference type="SAM" id="SignalP"/>
    </source>
</evidence>
<dbReference type="STRING" id="1224163.B841_05875"/>
<organism evidence="3 4">
    <name type="scientific">Corynebacterium maris DSM 45190</name>
    <dbReference type="NCBI Taxonomy" id="1224163"/>
    <lineage>
        <taxon>Bacteria</taxon>
        <taxon>Bacillati</taxon>
        <taxon>Actinomycetota</taxon>
        <taxon>Actinomycetes</taxon>
        <taxon>Mycobacteriales</taxon>
        <taxon>Corynebacteriaceae</taxon>
        <taxon>Corynebacterium</taxon>
    </lineage>
</organism>
<evidence type="ECO:0008006" key="5">
    <source>
        <dbReference type="Google" id="ProtNLM"/>
    </source>
</evidence>
<evidence type="ECO:0000313" key="3">
    <source>
        <dbReference type="EMBL" id="AGS34648.1"/>
    </source>
</evidence>
<dbReference type="InterPro" id="IPR029058">
    <property type="entry name" value="AB_hydrolase_fold"/>
</dbReference>
<evidence type="ECO:0000256" key="1">
    <source>
        <dbReference type="SAM" id="MobiDB-lite"/>
    </source>
</evidence>
<dbReference type="PANTHER" id="PTHR48098:SF1">
    <property type="entry name" value="DIACYLGLYCEROL ACYLTRANSFERASE_MYCOLYLTRANSFERASE AG85A"/>
    <property type="match status" value="1"/>
</dbReference>
<gene>
    <name evidence="3" type="ORF">B841_05875</name>
</gene>
<reference evidence="3 4" key="1">
    <citation type="submission" date="2012-11" db="EMBL/GenBank/DDBJ databases">
        <title>The complete genome sequence of Corynebacterium maris Coryn-1 (=DSM 45190).</title>
        <authorList>
            <person name="Schaffert L."/>
            <person name="Albersmeier A."/>
            <person name="Kalinowski J."/>
            <person name="Ruckert C."/>
        </authorList>
    </citation>
    <scope>NUCLEOTIDE SEQUENCE [LARGE SCALE GENOMIC DNA]</scope>
    <source>
        <strain evidence="4">Coryn-1</strain>
    </source>
</reference>
<feature type="chain" id="PRO_5004540394" description="Esterase" evidence="2">
    <location>
        <begin position="32"/>
        <end position="390"/>
    </location>
</feature>
<dbReference type="KEGG" id="cmd:B841_05875"/>
<sequence length="390" mass="40914">MKNPATVRRTAASIASLALAATLASPVLAHAQDNDAEASSASDVVAGSSRSPLSGGSSIDVALSSVDAIGSSEFPVPEDLVEVNDAYPRPFGESYDKPAIADIEKEDRPGVDRWFVESPAMARTVELQVLPAADPDEPSPILFLLDGLSAPRNSGWVSHADLEGAFVGDNVTVVMPTEARGSMFVDWHNDDPGLGRNKWESLIATELPPLLAEEVPNHNGKFGVGGLSMGASGAVALANANPEVFDAVFGISGCYSTTSPAGRMMAHGTVESRGGDSANLYGPDSSGLRERYDVVNRPEGLRDMEVYLSATTGAVSAGDEEHYGDDALGMALGVILEQGANSCTRDLDAAMGRAGMDHQEVVFLDEGAHDWAMFAAQLAPAWEHIKDGLY</sequence>
<accession>S5TIS5</accession>
<proteinExistence type="predicted"/>
<dbReference type="RefSeq" id="WP_020934581.1">
    <property type="nucleotide sequence ID" value="NC_021915.1"/>
</dbReference>
<dbReference type="HOGENOM" id="CLU_026624_0_1_11"/>
<dbReference type="SUPFAM" id="SSF53474">
    <property type="entry name" value="alpha/beta-Hydrolases"/>
    <property type="match status" value="1"/>
</dbReference>
<dbReference type="eggNOG" id="COG0627">
    <property type="taxonomic scope" value="Bacteria"/>
</dbReference>
<name>S5TIS5_9CORY</name>
<feature type="signal peptide" evidence="2">
    <location>
        <begin position="1"/>
        <end position="31"/>
    </location>
</feature>
<evidence type="ECO:0000313" key="4">
    <source>
        <dbReference type="Proteomes" id="UP000015388"/>
    </source>
</evidence>